<proteinExistence type="predicted"/>
<sequence length="111" mass="11874">MASLCAARSVFRSSPARTVASRLASPLKSTPTPKASPFRGPANKPALSQPSFRRCPVQMSSAVESMMPFHSVTSSALMTSMLSISCGSYGWLLEGNLSLPVFFSLSFFFST</sequence>
<dbReference type="GO" id="GO:0005739">
    <property type="term" value="C:mitochondrion"/>
    <property type="evidence" value="ECO:0007669"/>
    <property type="project" value="TreeGrafter"/>
</dbReference>
<dbReference type="Proteomes" id="UP001141552">
    <property type="component" value="Unassembled WGS sequence"/>
</dbReference>
<protein>
    <recommendedName>
        <fullName evidence="4">Protein NUCLEAR FUSION DEFECTIVE 6, chloroplastic/mitochondrial-like</fullName>
    </recommendedName>
</protein>
<evidence type="ECO:0000313" key="3">
    <source>
        <dbReference type="Proteomes" id="UP001141552"/>
    </source>
</evidence>
<reference evidence="2" key="2">
    <citation type="journal article" date="2023" name="Plants (Basel)">
        <title>Annotation of the Turnera subulata (Passifloraceae) Draft Genome Reveals the S-Locus Evolved after the Divergence of Turneroideae from Passifloroideae in a Stepwise Manner.</title>
        <authorList>
            <person name="Henning P.M."/>
            <person name="Roalson E.H."/>
            <person name="Mir W."/>
            <person name="McCubbin A.G."/>
            <person name="Shore J.S."/>
        </authorList>
    </citation>
    <scope>NUCLEOTIDE SEQUENCE</scope>
    <source>
        <strain evidence="2">F60SS</strain>
    </source>
</reference>
<gene>
    <name evidence="2" type="ORF">Tsubulata_013578</name>
</gene>
<dbReference type="EMBL" id="JAKUCV010007736">
    <property type="protein sequence ID" value="KAJ4822213.1"/>
    <property type="molecule type" value="Genomic_DNA"/>
</dbReference>
<evidence type="ECO:0000256" key="1">
    <source>
        <dbReference type="SAM" id="MobiDB-lite"/>
    </source>
</evidence>
<reference evidence="2" key="1">
    <citation type="submission" date="2022-02" db="EMBL/GenBank/DDBJ databases">
        <authorList>
            <person name="Henning P.M."/>
            <person name="McCubbin A.G."/>
            <person name="Shore J.S."/>
        </authorList>
    </citation>
    <scope>NUCLEOTIDE SEQUENCE</scope>
    <source>
        <strain evidence="2">F60SS</strain>
        <tissue evidence="2">Leaves</tissue>
    </source>
</reference>
<dbReference type="OrthoDB" id="736963at2759"/>
<dbReference type="PANTHER" id="PTHR33156">
    <property type="entry name" value="OS02G0230000 PROTEIN"/>
    <property type="match status" value="1"/>
</dbReference>
<feature type="region of interest" description="Disordered" evidence="1">
    <location>
        <begin position="18"/>
        <end position="50"/>
    </location>
</feature>
<dbReference type="PANTHER" id="PTHR33156:SF48">
    <property type="entry name" value="PROTEIN NUCLEAR FUSION DEFECTIVE 6, MITOCHONDRIAL"/>
    <property type="match status" value="1"/>
</dbReference>
<dbReference type="InterPro" id="IPR043459">
    <property type="entry name" value="NFD6/NOXY2-like"/>
</dbReference>
<dbReference type="AlphaFoldDB" id="A0A9Q0EZ30"/>
<accession>A0A9Q0EZ30</accession>
<organism evidence="2 3">
    <name type="scientific">Turnera subulata</name>
    <dbReference type="NCBI Taxonomy" id="218843"/>
    <lineage>
        <taxon>Eukaryota</taxon>
        <taxon>Viridiplantae</taxon>
        <taxon>Streptophyta</taxon>
        <taxon>Embryophyta</taxon>
        <taxon>Tracheophyta</taxon>
        <taxon>Spermatophyta</taxon>
        <taxon>Magnoliopsida</taxon>
        <taxon>eudicotyledons</taxon>
        <taxon>Gunneridae</taxon>
        <taxon>Pentapetalae</taxon>
        <taxon>rosids</taxon>
        <taxon>fabids</taxon>
        <taxon>Malpighiales</taxon>
        <taxon>Passifloraceae</taxon>
        <taxon>Turnera</taxon>
    </lineage>
</organism>
<evidence type="ECO:0008006" key="4">
    <source>
        <dbReference type="Google" id="ProtNLM"/>
    </source>
</evidence>
<keyword evidence="3" id="KW-1185">Reference proteome</keyword>
<evidence type="ECO:0000313" key="2">
    <source>
        <dbReference type="EMBL" id="KAJ4822213.1"/>
    </source>
</evidence>
<comment type="caution">
    <text evidence="2">The sequence shown here is derived from an EMBL/GenBank/DDBJ whole genome shotgun (WGS) entry which is preliminary data.</text>
</comment>
<name>A0A9Q0EZ30_9ROSI</name>